<dbReference type="EMBL" id="JAUQSX010000020">
    <property type="protein sequence ID" value="MDO7849688.1"/>
    <property type="molecule type" value="Genomic_DNA"/>
</dbReference>
<keyword evidence="2" id="KW-0378">Hydrolase</keyword>
<dbReference type="Gene3D" id="1.10.30.50">
    <property type="match status" value="1"/>
</dbReference>
<keyword evidence="2" id="KW-0540">Nuclease</keyword>
<proteinExistence type="predicted"/>
<keyword evidence="3" id="KW-1185">Reference proteome</keyword>
<sequence length="230" mass="25769">MPDNKWRSEEVEIAVEAYMALFEQIKGGGSDIKQPVFRELSHRHGRSVAAFNYRFRNISYVLSRMGLPTLPNFSFISYTGGTDETVIKQIIEARGYFSDTKPTADLKHKERSMRELPALGILNAPVGKQRPTRITATVESFVRDSSVKAWVLMVADGHCENCGQPAPFVQEDGTPFLEVHHVKPLADGGSDTVTNAVAICPNCHRRFHYGADAIQLALRIVERLERLRAE</sequence>
<evidence type="ECO:0000313" key="2">
    <source>
        <dbReference type="EMBL" id="MDO7849688.1"/>
    </source>
</evidence>
<dbReference type="CDD" id="cd00085">
    <property type="entry name" value="HNHc"/>
    <property type="match status" value="1"/>
</dbReference>
<keyword evidence="2" id="KW-0255">Endonuclease</keyword>
<dbReference type="GO" id="GO:0004519">
    <property type="term" value="F:endonuclease activity"/>
    <property type="evidence" value="ECO:0007669"/>
    <property type="project" value="UniProtKB-KW"/>
</dbReference>
<gene>
    <name evidence="2" type="ORF">Q5H92_25215</name>
</gene>
<dbReference type="Proteomes" id="UP001167796">
    <property type="component" value="Unassembled WGS sequence"/>
</dbReference>
<dbReference type="InterPro" id="IPR003615">
    <property type="entry name" value="HNH_nuc"/>
</dbReference>
<dbReference type="Pfam" id="PF01844">
    <property type="entry name" value="HNH"/>
    <property type="match status" value="1"/>
</dbReference>
<evidence type="ECO:0000313" key="3">
    <source>
        <dbReference type="Proteomes" id="UP001167796"/>
    </source>
</evidence>
<feature type="domain" description="HNH nuclease" evidence="1">
    <location>
        <begin position="148"/>
        <end position="205"/>
    </location>
</feature>
<reference evidence="2" key="1">
    <citation type="submission" date="2023-07" db="EMBL/GenBank/DDBJ databases">
        <authorList>
            <person name="Kim M.K."/>
        </authorList>
    </citation>
    <scope>NUCLEOTIDE SEQUENCE</scope>
    <source>
        <strain evidence="2">M29</strain>
    </source>
</reference>
<comment type="caution">
    <text evidence="2">The sequence shown here is derived from an EMBL/GenBank/DDBJ whole genome shotgun (WGS) entry which is preliminary data.</text>
</comment>
<organism evidence="2 3">
    <name type="scientific">Hymenobacter mellowenesis</name>
    <dbReference type="NCBI Taxonomy" id="3063995"/>
    <lineage>
        <taxon>Bacteria</taxon>
        <taxon>Pseudomonadati</taxon>
        <taxon>Bacteroidota</taxon>
        <taxon>Cytophagia</taxon>
        <taxon>Cytophagales</taxon>
        <taxon>Hymenobacteraceae</taxon>
        <taxon>Hymenobacter</taxon>
    </lineage>
</organism>
<evidence type="ECO:0000259" key="1">
    <source>
        <dbReference type="SMART" id="SM00507"/>
    </source>
</evidence>
<name>A0ABT9AIK0_9BACT</name>
<dbReference type="InterPro" id="IPR002711">
    <property type="entry name" value="HNH"/>
</dbReference>
<protein>
    <submittedName>
        <fullName evidence="2">HNH endonuclease</fullName>
    </submittedName>
</protein>
<accession>A0ABT9AIK0</accession>
<dbReference type="RefSeq" id="WP_305014355.1">
    <property type="nucleotide sequence ID" value="NZ_JAUQSX010000020.1"/>
</dbReference>
<dbReference type="SMART" id="SM00507">
    <property type="entry name" value="HNHc"/>
    <property type="match status" value="1"/>
</dbReference>